<keyword evidence="2" id="KW-0482">Metalloprotease</keyword>
<comment type="caution">
    <text evidence="2">The sequence shown here is derived from an EMBL/GenBank/DDBJ whole genome shotgun (WGS) entry which is preliminary data.</text>
</comment>
<feature type="transmembrane region" description="Helical" evidence="1">
    <location>
        <begin position="279"/>
        <end position="298"/>
    </location>
</feature>
<name>A0ABV8Q466_9MICO</name>
<dbReference type="InterPro" id="IPR026898">
    <property type="entry name" value="PrsW"/>
</dbReference>
<feature type="transmembrane region" description="Helical" evidence="1">
    <location>
        <begin position="41"/>
        <end position="65"/>
    </location>
</feature>
<reference evidence="3" key="1">
    <citation type="journal article" date="2019" name="Int. J. Syst. Evol. Microbiol.">
        <title>The Global Catalogue of Microorganisms (GCM) 10K type strain sequencing project: providing services to taxonomists for standard genome sequencing and annotation.</title>
        <authorList>
            <consortium name="The Broad Institute Genomics Platform"/>
            <consortium name="The Broad Institute Genome Sequencing Center for Infectious Disease"/>
            <person name="Wu L."/>
            <person name="Ma J."/>
        </authorList>
    </citation>
    <scope>NUCLEOTIDE SEQUENCE [LARGE SCALE GENOMIC DNA]</scope>
    <source>
        <strain evidence="3">CGMCC 1.10363</strain>
    </source>
</reference>
<feature type="transmembrane region" description="Helical" evidence="1">
    <location>
        <begin position="250"/>
        <end position="267"/>
    </location>
</feature>
<feature type="transmembrane region" description="Helical" evidence="1">
    <location>
        <begin position="219"/>
        <end position="238"/>
    </location>
</feature>
<dbReference type="RefSeq" id="WP_390228069.1">
    <property type="nucleotide sequence ID" value="NZ_JBHSCN010000004.1"/>
</dbReference>
<dbReference type="GO" id="GO:0008237">
    <property type="term" value="F:metallopeptidase activity"/>
    <property type="evidence" value="ECO:0007669"/>
    <property type="project" value="UniProtKB-KW"/>
</dbReference>
<feature type="transmembrane region" description="Helical" evidence="1">
    <location>
        <begin position="103"/>
        <end position="122"/>
    </location>
</feature>
<evidence type="ECO:0000256" key="1">
    <source>
        <dbReference type="SAM" id="Phobius"/>
    </source>
</evidence>
<dbReference type="PANTHER" id="PTHR36844">
    <property type="entry name" value="PROTEASE PRSW"/>
    <property type="match status" value="1"/>
</dbReference>
<keyword evidence="3" id="KW-1185">Reference proteome</keyword>
<organism evidence="2 3">
    <name type="scientific">Gryllotalpicola reticulitermitis</name>
    <dbReference type="NCBI Taxonomy" id="1184153"/>
    <lineage>
        <taxon>Bacteria</taxon>
        <taxon>Bacillati</taxon>
        <taxon>Actinomycetota</taxon>
        <taxon>Actinomycetes</taxon>
        <taxon>Micrococcales</taxon>
        <taxon>Microbacteriaceae</taxon>
        <taxon>Gryllotalpicola</taxon>
    </lineage>
</organism>
<evidence type="ECO:0000313" key="2">
    <source>
        <dbReference type="EMBL" id="MFC4243091.1"/>
    </source>
</evidence>
<gene>
    <name evidence="2" type="ORF">ACFOYW_06875</name>
</gene>
<dbReference type="PANTHER" id="PTHR36844:SF1">
    <property type="entry name" value="PROTEASE PRSW"/>
    <property type="match status" value="1"/>
</dbReference>
<keyword evidence="1" id="KW-0812">Transmembrane</keyword>
<dbReference type="Pfam" id="PF13367">
    <property type="entry name" value="PrsW-protease"/>
    <property type="match status" value="1"/>
</dbReference>
<dbReference type="Proteomes" id="UP001595900">
    <property type="component" value="Unassembled WGS sequence"/>
</dbReference>
<keyword evidence="1" id="KW-1133">Transmembrane helix</keyword>
<protein>
    <submittedName>
        <fullName evidence="2">PrsW family intramembrane metalloprotease</fullName>
    </submittedName>
</protein>
<dbReference type="EMBL" id="JBHSCN010000004">
    <property type="protein sequence ID" value="MFC4243091.1"/>
    <property type="molecule type" value="Genomic_DNA"/>
</dbReference>
<keyword evidence="1" id="KW-0472">Membrane</keyword>
<sequence>MSAGGGSGPVHTGDPFAPPVSTTGAIQTVLPHPAQRRRPSVGTVAVIVVGIGVCAMAVIEVIAYLVGVLGVPGVVLNGLVALVPLVAVLTVVRWVDRWEPEPFALRAFAFLWGAGVSIFTALEVDETLNRYGHDFGISRSQFFSVTVQSPVVEEVAKGIGVLIVFIIAQRTFDGPVDGVVYAATIAAGFAFVENIQYFGLALWNGGGEDLVYTFYVRGILSPFAHLTFTSCTGIALGLAARGPRRIGRTIGFFLAGLAAAILLHAGFNLGSALNENGAFFFYLLIELPIFALMAWFVLQARRRDAQLTYQALTLYARAGWLTVAEVDMLGTSSGRRQARRWARAHGPRARRAVRRFIGDATKLAYTRQRIQSDHGRERAQRDERQLLQAITSDRYEVLRG</sequence>
<evidence type="ECO:0000313" key="3">
    <source>
        <dbReference type="Proteomes" id="UP001595900"/>
    </source>
</evidence>
<keyword evidence="2" id="KW-0378">Hydrolase</keyword>
<keyword evidence="2" id="KW-0645">Protease</keyword>
<feature type="transmembrane region" description="Helical" evidence="1">
    <location>
        <begin position="142"/>
        <end position="167"/>
    </location>
</feature>
<proteinExistence type="predicted"/>
<accession>A0ABV8Q466</accession>
<feature type="transmembrane region" description="Helical" evidence="1">
    <location>
        <begin position="71"/>
        <end position="91"/>
    </location>
</feature>
<feature type="transmembrane region" description="Helical" evidence="1">
    <location>
        <begin position="179"/>
        <end position="199"/>
    </location>
</feature>